<gene>
    <name evidence="2" type="ORF">GWI33_016665</name>
</gene>
<keyword evidence="3" id="KW-1185">Reference proteome</keyword>
<dbReference type="AlphaFoldDB" id="A0A834I0R1"/>
<accession>A0A834I0R1</accession>
<comment type="caution">
    <text evidence="2">The sequence shown here is derived from an EMBL/GenBank/DDBJ whole genome shotgun (WGS) entry which is preliminary data.</text>
</comment>
<protein>
    <submittedName>
        <fullName evidence="2">Uncharacterized protein</fullName>
    </submittedName>
</protein>
<organism evidence="2 3">
    <name type="scientific">Rhynchophorus ferrugineus</name>
    <name type="common">Red palm weevil</name>
    <name type="synonym">Curculio ferrugineus</name>
    <dbReference type="NCBI Taxonomy" id="354439"/>
    <lineage>
        <taxon>Eukaryota</taxon>
        <taxon>Metazoa</taxon>
        <taxon>Ecdysozoa</taxon>
        <taxon>Arthropoda</taxon>
        <taxon>Hexapoda</taxon>
        <taxon>Insecta</taxon>
        <taxon>Pterygota</taxon>
        <taxon>Neoptera</taxon>
        <taxon>Endopterygota</taxon>
        <taxon>Coleoptera</taxon>
        <taxon>Polyphaga</taxon>
        <taxon>Cucujiformia</taxon>
        <taxon>Curculionidae</taxon>
        <taxon>Dryophthorinae</taxon>
        <taxon>Rhynchophorus</taxon>
    </lineage>
</organism>
<proteinExistence type="predicted"/>
<dbReference type="EMBL" id="JAACXV010014110">
    <property type="protein sequence ID" value="KAF7270367.1"/>
    <property type="molecule type" value="Genomic_DNA"/>
</dbReference>
<feature type="coiled-coil region" evidence="1">
    <location>
        <begin position="17"/>
        <end position="79"/>
    </location>
</feature>
<feature type="coiled-coil region" evidence="1">
    <location>
        <begin position="117"/>
        <end position="165"/>
    </location>
</feature>
<evidence type="ECO:0000256" key="1">
    <source>
        <dbReference type="SAM" id="Coils"/>
    </source>
</evidence>
<keyword evidence="1" id="KW-0175">Coiled coil</keyword>
<dbReference type="Proteomes" id="UP000625711">
    <property type="component" value="Unassembled WGS sequence"/>
</dbReference>
<dbReference type="OrthoDB" id="7405964at2759"/>
<reference evidence="2" key="1">
    <citation type="submission" date="2020-08" db="EMBL/GenBank/DDBJ databases">
        <title>Genome sequencing and assembly of the red palm weevil Rhynchophorus ferrugineus.</title>
        <authorList>
            <person name="Dias G.B."/>
            <person name="Bergman C.M."/>
            <person name="Manee M."/>
        </authorList>
    </citation>
    <scope>NUCLEOTIDE SEQUENCE</scope>
    <source>
        <strain evidence="2">AA-2017</strain>
        <tissue evidence="2">Whole larva</tissue>
    </source>
</reference>
<evidence type="ECO:0000313" key="3">
    <source>
        <dbReference type="Proteomes" id="UP000625711"/>
    </source>
</evidence>
<evidence type="ECO:0000313" key="2">
    <source>
        <dbReference type="EMBL" id="KAF7270367.1"/>
    </source>
</evidence>
<sequence>MSQLLTESLEPIKTKPKKQLKDKIKNLRRVVNTLEISFTAAEEVDRKFLVKLRGSSVKMSSMENRLKQVMQENEQLLDTVHLRSSGSNLGISTISLVHLQYKYDELASAHNTLLKILELRNKDLKKLEEYNLALEEKLHLVTAELEECQAKSVRFERKLAEVKRKKKEKTVKFKRERYALAMVHDRLIALLHKQCLEKNDAINQQLKLTQDGNQGLLFQEIRKNNLLSYENFRLQQEVGYLKAFLQTPPERSLLF</sequence>
<name>A0A834I0R1_RHYFE</name>